<dbReference type="InterPro" id="IPR021319">
    <property type="entry name" value="DUF2921"/>
</dbReference>
<feature type="transmembrane region" description="Helical" evidence="16">
    <location>
        <begin position="404"/>
        <end position="423"/>
    </location>
</feature>
<dbReference type="PANTHER" id="PTHR22763:SF162">
    <property type="entry name" value="TRANSMEMBRANE E3 UBIQUITIN-PROTEIN LIGASE 1"/>
    <property type="match status" value="1"/>
</dbReference>
<feature type="chain" id="PRO_5020766401" description="RING-type E3 ubiquitin transferase" evidence="17">
    <location>
        <begin position="22"/>
        <end position="800"/>
    </location>
</feature>
<dbReference type="GO" id="GO:0061630">
    <property type="term" value="F:ubiquitin protein ligase activity"/>
    <property type="evidence" value="ECO:0007669"/>
    <property type="project" value="UniProtKB-EC"/>
</dbReference>
<evidence type="ECO:0000256" key="14">
    <source>
        <dbReference type="PROSITE-ProRule" id="PRU00175"/>
    </source>
</evidence>
<keyword evidence="11" id="KW-0862">Zinc</keyword>
<comment type="catalytic activity">
    <reaction evidence="1">
        <text>S-ubiquitinyl-[E2 ubiquitin-conjugating enzyme]-L-cysteine + [acceptor protein]-L-lysine = [E2 ubiquitin-conjugating enzyme]-L-cysteine + N(6)-ubiquitinyl-[acceptor protein]-L-lysine.</text>
        <dbReference type="EC" id="2.3.2.27"/>
    </reaction>
</comment>
<comment type="pathway">
    <text evidence="3">Protein modification; protein ubiquitination.</text>
</comment>
<evidence type="ECO:0000256" key="9">
    <source>
        <dbReference type="ARBA" id="ARBA00022771"/>
    </source>
</evidence>
<evidence type="ECO:0000256" key="15">
    <source>
        <dbReference type="SAM" id="MobiDB-lite"/>
    </source>
</evidence>
<evidence type="ECO:0000256" key="7">
    <source>
        <dbReference type="ARBA" id="ARBA00022723"/>
    </source>
</evidence>
<dbReference type="InterPro" id="IPR050731">
    <property type="entry name" value="HRD1_E3_ubiq-ligases"/>
</dbReference>
<comment type="subcellular location">
    <subcellularLocation>
        <location evidence="2">Endomembrane system</location>
        <topology evidence="2">Multi-pass membrane protein</topology>
    </subcellularLocation>
</comment>
<dbReference type="GO" id="GO:0012505">
    <property type="term" value="C:endomembrane system"/>
    <property type="evidence" value="ECO:0007669"/>
    <property type="project" value="UniProtKB-SubCell"/>
</dbReference>
<dbReference type="PANTHER" id="PTHR22763">
    <property type="entry name" value="RING ZINC FINGER PROTEIN"/>
    <property type="match status" value="1"/>
</dbReference>
<organism evidence="19 20">
    <name type="scientific">Metschnikowia aff. pulcherrima</name>
    <dbReference type="NCBI Taxonomy" id="2163413"/>
    <lineage>
        <taxon>Eukaryota</taxon>
        <taxon>Fungi</taxon>
        <taxon>Dikarya</taxon>
        <taxon>Ascomycota</taxon>
        <taxon>Saccharomycotina</taxon>
        <taxon>Pichiomycetes</taxon>
        <taxon>Metschnikowiaceae</taxon>
        <taxon>Metschnikowia</taxon>
    </lineage>
</organism>
<evidence type="ECO:0000259" key="18">
    <source>
        <dbReference type="PROSITE" id="PS50089"/>
    </source>
</evidence>
<dbReference type="SMART" id="SM00184">
    <property type="entry name" value="RING"/>
    <property type="match status" value="1"/>
</dbReference>
<dbReference type="GO" id="GO:0044695">
    <property type="term" value="C:Dsc E3 ubiquitin ligase complex"/>
    <property type="evidence" value="ECO:0007669"/>
    <property type="project" value="TreeGrafter"/>
</dbReference>
<keyword evidence="9 14" id="KW-0863">Zinc-finger</keyword>
<evidence type="ECO:0000256" key="2">
    <source>
        <dbReference type="ARBA" id="ARBA00004127"/>
    </source>
</evidence>
<accession>A0A4P6XHR5</accession>
<keyword evidence="5" id="KW-0808">Transferase</keyword>
<dbReference type="Pfam" id="PF11145">
    <property type="entry name" value="DUF2921"/>
    <property type="match status" value="2"/>
</dbReference>
<feature type="transmembrane region" description="Helical" evidence="16">
    <location>
        <begin position="463"/>
        <end position="481"/>
    </location>
</feature>
<evidence type="ECO:0000256" key="3">
    <source>
        <dbReference type="ARBA" id="ARBA00004906"/>
    </source>
</evidence>
<evidence type="ECO:0000256" key="1">
    <source>
        <dbReference type="ARBA" id="ARBA00000900"/>
    </source>
</evidence>
<feature type="domain" description="RING-type" evidence="18">
    <location>
        <begin position="737"/>
        <end position="794"/>
    </location>
</feature>
<dbReference type="Pfam" id="PF12678">
    <property type="entry name" value="zf-rbx1"/>
    <property type="match status" value="1"/>
</dbReference>
<keyword evidence="20" id="KW-1185">Reference proteome</keyword>
<evidence type="ECO:0000256" key="5">
    <source>
        <dbReference type="ARBA" id="ARBA00022679"/>
    </source>
</evidence>
<gene>
    <name evidence="19" type="primary">MPUL0A02080</name>
    <name evidence="19" type="ORF">METSCH_A02080</name>
</gene>
<feature type="transmembrane region" description="Helical" evidence="16">
    <location>
        <begin position="600"/>
        <end position="617"/>
    </location>
</feature>
<feature type="region of interest" description="Disordered" evidence="15">
    <location>
        <begin position="532"/>
        <end position="560"/>
    </location>
</feature>
<evidence type="ECO:0000256" key="13">
    <source>
        <dbReference type="ARBA" id="ARBA00023136"/>
    </source>
</evidence>
<protein>
    <recommendedName>
        <fullName evidence="4">RING-type E3 ubiquitin transferase</fullName>
        <ecNumber evidence="4">2.3.2.27</ecNumber>
    </recommendedName>
</protein>
<name>A0A4P6XHR5_9ASCO</name>
<dbReference type="PROSITE" id="PS50089">
    <property type="entry name" value="ZF_RING_2"/>
    <property type="match status" value="1"/>
</dbReference>
<keyword evidence="6 16" id="KW-0812">Transmembrane</keyword>
<proteinExistence type="predicted"/>
<feature type="transmembrane region" description="Helical" evidence="16">
    <location>
        <begin position="661"/>
        <end position="680"/>
    </location>
</feature>
<evidence type="ECO:0000313" key="20">
    <source>
        <dbReference type="Proteomes" id="UP000292447"/>
    </source>
</evidence>
<dbReference type="GO" id="GO:0016567">
    <property type="term" value="P:protein ubiquitination"/>
    <property type="evidence" value="ECO:0007669"/>
    <property type="project" value="UniProtKB-UniPathway"/>
</dbReference>
<evidence type="ECO:0000256" key="11">
    <source>
        <dbReference type="ARBA" id="ARBA00022833"/>
    </source>
</evidence>
<evidence type="ECO:0000256" key="4">
    <source>
        <dbReference type="ARBA" id="ARBA00012483"/>
    </source>
</evidence>
<feature type="transmembrane region" description="Helical" evidence="16">
    <location>
        <begin position="435"/>
        <end position="457"/>
    </location>
</feature>
<evidence type="ECO:0000256" key="17">
    <source>
        <dbReference type="SAM" id="SignalP"/>
    </source>
</evidence>
<evidence type="ECO:0000313" key="19">
    <source>
        <dbReference type="EMBL" id="QBM85586.1"/>
    </source>
</evidence>
<dbReference type="AlphaFoldDB" id="A0A4P6XHR5"/>
<feature type="transmembrane region" description="Helical" evidence="16">
    <location>
        <begin position="569"/>
        <end position="588"/>
    </location>
</feature>
<feature type="transmembrane region" description="Helical" evidence="16">
    <location>
        <begin position="629"/>
        <end position="649"/>
    </location>
</feature>
<dbReference type="SUPFAM" id="SSF57850">
    <property type="entry name" value="RING/U-box"/>
    <property type="match status" value="1"/>
</dbReference>
<keyword evidence="12 16" id="KW-1133">Transmembrane helix</keyword>
<evidence type="ECO:0000256" key="12">
    <source>
        <dbReference type="ARBA" id="ARBA00022989"/>
    </source>
</evidence>
<keyword evidence="13 16" id="KW-0472">Membrane</keyword>
<keyword evidence="10" id="KW-0833">Ubl conjugation pathway</keyword>
<sequence>MNRQTFLFIVLLIIFLDFPRGGPDPDLEKNAAVLAQYRGALQQGHDGLLKSEYYMGYGNLTGLKLSYEDALAHRNILEWPFREYTPLSPWQETQEHSLLPDLVSGKIRLFWGKNPVTEEGKAYLLNILSHAYGEFEILHFDQPLTPIPMPLPAYLKEFYNSYRQARYDEEKERYEADPENNLPPAEIPEIVDKTGNITTYTLGKLAFLIQPLKAVYPELQTARLGLDLIEDATLVHVKIEISDTLAKDRNRFAVFAVYFQNTGALVGLTNLAKFRGTNALPHFAMSEEAFNKSRTLVSRFYASMNLEKDFNLNLLTNDIDAAESLCEIALYLQLEKTAYTRPELQYIDDELRLRQGLPLPPIPDVEISHALLYSPDCGLVFEKMADTALTGLRLEVKLDKMRRAFVGMLILTLLELSLFLRQAKVTRTPSDLSNVSKLSVVLLSVYDLVLAVIMMLIMWVSDLYLICACNTVLNLLLFYVFELRYYASIDAAQLNERGMSWWQILRGYRQSELGLPRDLEAQTAVNGLPAADPASAQTTNTNAVPNTAPTTVPPPPDPTVIGPSPSSGVSHFAFSFVLSFAIAMVVLASTEWSVNRARIFEYWLFIIVNSYWIPQFFRNTLKNRSKSVLWEFVFGTSSVRLIPLAYVCLDKANPFGHPSNPLLLFTVSSWLAAQMLLLYLQSRLGARFWLNSKWLPEQYNYHPVIHVKDLENGFSRDILANLKAEPGQEVSMYESDCAICMSTLKFPVLMSESVNKKPYEALMREVMITPCYHSFHSECLEDWMIYKLQCPVCRTSLPPV</sequence>
<feature type="signal peptide" evidence="17">
    <location>
        <begin position="1"/>
        <end position="21"/>
    </location>
</feature>
<feature type="compositionally biased region" description="Low complexity" evidence="15">
    <location>
        <begin position="538"/>
        <end position="550"/>
    </location>
</feature>
<dbReference type="InterPro" id="IPR013083">
    <property type="entry name" value="Znf_RING/FYVE/PHD"/>
</dbReference>
<dbReference type="GO" id="GO:0043161">
    <property type="term" value="P:proteasome-mediated ubiquitin-dependent protein catabolic process"/>
    <property type="evidence" value="ECO:0007669"/>
    <property type="project" value="TreeGrafter"/>
</dbReference>
<dbReference type="EC" id="2.3.2.27" evidence="4"/>
<dbReference type="InterPro" id="IPR024766">
    <property type="entry name" value="Znf_RING_H2"/>
</dbReference>
<dbReference type="InterPro" id="IPR001841">
    <property type="entry name" value="Znf_RING"/>
</dbReference>
<evidence type="ECO:0000256" key="6">
    <source>
        <dbReference type="ARBA" id="ARBA00022692"/>
    </source>
</evidence>
<dbReference type="UniPathway" id="UPA00143"/>
<evidence type="ECO:0000256" key="16">
    <source>
        <dbReference type="SAM" id="Phobius"/>
    </source>
</evidence>
<keyword evidence="7" id="KW-0479">Metal-binding</keyword>
<evidence type="ECO:0000256" key="10">
    <source>
        <dbReference type="ARBA" id="ARBA00022786"/>
    </source>
</evidence>
<dbReference type="STRING" id="2163413.A0A4P6XHR5"/>
<evidence type="ECO:0000256" key="8">
    <source>
        <dbReference type="ARBA" id="ARBA00022729"/>
    </source>
</evidence>
<dbReference type="EMBL" id="CP034456">
    <property type="protein sequence ID" value="QBM85586.1"/>
    <property type="molecule type" value="Genomic_DNA"/>
</dbReference>
<dbReference type="Gene3D" id="3.30.40.10">
    <property type="entry name" value="Zinc/RING finger domain, C3HC4 (zinc finger)"/>
    <property type="match status" value="1"/>
</dbReference>
<dbReference type="GO" id="GO:0008270">
    <property type="term" value="F:zinc ion binding"/>
    <property type="evidence" value="ECO:0007669"/>
    <property type="project" value="UniProtKB-KW"/>
</dbReference>
<dbReference type="Proteomes" id="UP000292447">
    <property type="component" value="Chromosome I"/>
</dbReference>
<keyword evidence="8 17" id="KW-0732">Signal</keyword>
<reference evidence="20" key="1">
    <citation type="submission" date="2019-03" db="EMBL/GenBank/DDBJ databases">
        <title>Snf2 controls pulcherriminic acid biosynthesis and connects pigmentation and antifungal activity of the yeast Metschnikowia pulcherrima.</title>
        <authorList>
            <person name="Gore-Lloyd D."/>
            <person name="Sumann I."/>
            <person name="Brachmann A.O."/>
            <person name="Schneeberger K."/>
            <person name="Ortiz-Merino R.A."/>
            <person name="Moreno-Beltran M."/>
            <person name="Schlaefli M."/>
            <person name="Kirner P."/>
            <person name="Santos Kron A."/>
            <person name="Wolfe K.H."/>
            <person name="Piel J."/>
            <person name="Ahrens C.H."/>
            <person name="Henk D."/>
            <person name="Freimoser F.M."/>
        </authorList>
    </citation>
    <scope>NUCLEOTIDE SEQUENCE [LARGE SCALE GENOMIC DNA]</scope>
    <source>
        <strain evidence="20">APC 1.2</strain>
    </source>
</reference>